<keyword evidence="2" id="KW-1185">Reference proteome</keyword>
<proteinExistence type="predicted"/>
<evidence type="ECO:0000313" key="2">
    <source>
        <dbReference type="Proteomes" id="UP001412067"/>
    </source>
</evidence>
<evidence type="ECO:0000313" key="1">
    <source>
        <dbReference type="EMBL" id="KAK8956106.1"/>
    </source>
</evidence>
<dbReference type="Proteomes" id="UP001412067">
    <property type="component" value="Unassembled WGS sequence"/>
</dbReference>
<accession>A0ABR2M0U6</accession>
<gene>
    <name evidence="1" type="ORF">KSP40_PGU008344</name>
</gene>
<sequence length="113" mass="12706">MTDPEIFLDNRLDPAQLSNKINNRDVLASQTSQVIRPNITNTTSNPSILQGLKEDACLPGSSSSKRNQSELIPVHAATLPQRRFLRTASTLLHSIPRLPRVPRRRQTTLNSRR</sequence>
<organism evidence="1 2">
    <name type="scientific">Platanthera guangdongensis</name>
    <dbReference type="NCBI Taxonomy" id="2320717"/>
    <lineage>
        <taxon>Eukaryota</taxon>
        <taxon>Viridiplantae</taxon>
        <taxon>Streptophyta</taxon>
        <taxon>Embryophyta</taxon>
        <taxon>Tracheophyta</taxon>
        <taxon>Spermatophyta</taxon>
        <taxon>Magnoliopsida</taxon>
        <taxon>Liliopsida</taxon>
        <taxon>Asparagales</taxon>
        <taxon>Orchidaceae</taxon>
        <taxon>Orchidoideae</taxon>
        <taxon>Orchideae</taxon>
        <taxon>Orchidinae</taxon>
        <taxon>Platanthera</taxon>
    </lineage>
</organism>
<reference evidence="1 2" key="1">
    <citation type="journal article" date="2022" name="Nat. Plants">
        <title>Genomes of leafy and leafless Platanthera orchids illuminate the evolution of mycoheterotrophy.</title>
        <authorList>
            <person name="Li M.H."/>
            <person name="Liu K.W."/>
            <person name="Li Z."/>
            <person name="Lu H.C."/>
            <person name="Ye Q.L."/>
            <person name="Zhang D."/>
            <person name="Wang J.Y."/>
            <person name="Li Y.F."/>
            <person name="Zhong Z.M."/>
            <person name="Liu X."/>
            <person name="Yu X."/>
            <person name="Liu D.K."/>
            <person name="Tu X.D."/>
            <person name="Liu B."/>
            <person name="Hao Y."/>
            <person name="Liao X.Y."/>
            <person name="Jiang Y.T."/>
            <person name="Sun W.H."/>
            <person name="Chen J."/>
            <person name="Chen Y.Q."/>
            <person name="Ai Y."/>
            <person name="Zhai J.W."/>
            <person name="Wu S.S."/>
            <person name="Zhou Z."/>
            <person name="Hsiao Y.Y."/>
            <person name="Wu W.L."/>
            <person name="Chen Y.Y."/>
            <person name="Lin Y.F."/>
            <person name="Hsu J.L."/>
            <person name="Li C.Y."/>
            <person name="Wang Z.W."/>
            <person name="Zhao X."/>
            <person name="Zhong W.Y."/>
            <person name="Ma X.K."/>
            <person name="Ma L."/>
            <person name="Huang J."/>
            <person name="Chen G.Z."/>
            <person name="Huang M.Z."/>
            <person name="Huang L."/>
            <person name="Peng D.H."/>
            <person name="Luo Y.B."/>
            <person name="Zou S.Q."/>
            <person name="Chen S.P."/>
            <person name="Lan S."/>
            <person name="Tsai W.C."/>
            <person name="Van de Peer Y."/>
            <person name="Liu Z.J."/>
        </authorList>
    </citation>
    <scope>NUCLEOTIDE SEQUENCE [LARGE SCALE GENOMIC DNA]</scope>
    <source>
        <strain evidence="1">Lor288</strain>
    </source>
</reference>
<protein>
    <submittedName>
        <fullName evidence="1">Uncharacterized protein</fullName>
    </submittedName>
</protein>
<comment type="caution">
    <text evidence="1">The sequence shown here is derived from an EMBL/GenBank/DDBJ whole genome shotgun (WGS) entry which is preliminary data.</text>
</comment>
<name>A0ABR2M0U6_9ASPA</name>
<dbReference type="EMBL" id="JBBWWR010000013">
    <property type="protein sequence ID" value="KAK8956106.1"/>
    <property type="molecule type" value="Genomic_DNA"/>
</dbReference>